<sequence>MPLRRLLLMLAMCCGVSRGSQTLPAGGRRGQRRRDNSAQWSAQQRPEGAVGPAPLTDVVTAAGTRTVPDVDQAGAVLVRQYNLVTSPLGLATLGSTNALLYAAPVSPLMPLQDGTTSNIMSTESSNYAQYRVQGLTVRWRPVVPNAVGGFSISMAYWPQTTSTPTSIDMNSITSTDVRVVLQPGSAGLLTIPHERLAYKNNGWRSVETVSVPQEDATSGMLMVCVHGTPWNSYTNSVYTGPLGMVDFAIRLQLRNLSPGNTNARVTRVKVTAPHTIKADPSGATIKTAAAARFMADVRWGLGTAEDGEIGHGILGVLFNLADTVLGGLPSTLLRAASGQYMYGRPVGNANGEPEVKLYMSVEDAVNDKPIMVPHDIDLGTSTVTCQDYGNQHVDDRPSPAPAPKRALGTLRSGDVLRITGSMQYVTNAELLPQSVAQGYFGAGSTMMVHNLITGVRAPASSVDWTKATVDGVQVKTVDASSGSNRFAALPAFGKPAVWGPQGAGYFYQYNNTHQEWIYFLQSGSSVVWYAYTNMLGQKSDTSILFEVRPIQASDQPWFLAHHTGGDDCTTCLPLGLRTCCRQAPEDQSPETRRLLDRLSRTFPSPP</sequence>
<evidence type="ECO:0000256" key="4">
    <source>
        <dbReference type="ARBA" id="ARBA00004354"/>
    </source>
</evidence>
<evidence type="ECO:0000256" key="11">
    <source>
        <dbReference type="ARBA" id="ARBA00023184"/>
    </source>
</evidence>
<dbReference type="InterPro" id="IPR029053">
    <property type="entry name" value="Viral_coat"/>
</dbReference>
<name>A0A0M3M968_9VIRU</name>
<comment type="similarity">
    <text evidence="5 13">Belongs to the hepevirus capsid protein family.</text>
</comment>
<evidence type="ECO:0000256" key="2">
    <source>
        <dbReference type="ARBA" id="ARBA00004192"/>
    </source>
</evidence>
<evidence type="ECO:0000256" key="5">
    <source>
        <dbReference type="ARBA" id="ARBA00008877"/>
    </source>
</evidence>
<comment type="subcellular location">
    <molecule>Isoform Capsid protein</molecule>
    <subcellularLocation>
        <location evidence="13">Virion</location>
    </subcellularLocation>
    <subcellularLocation>
        <location evidence="13">Host cytoplasm</location>
    </subcellularLocation>
    <subcellularLocation>
        <location evidence="13">Host endoplasmic reticulum</location>
    </subcellularLocation>
    <subcellularLocation>
        <location evidence="13">Host Golgi apparatus</location>
    </subcellularLocation>
    <subcellularLocation>
        <location evidence="13">Host cell surface</location>
    </subcellularLocation>
</comment>
<dbReference type="GO" id="GO:0044177">
    <property type="term" value="C:host cell Golgi apparatus"/>
    <property type="evidence" value="ECO:0007669"/>
    <property type="project" value="UniProtKB-SubCell"/>
</dbReference>
<evidence type="ECO:0000256" key="3">
    <source>
        <dbReference type="ARBA" id="ARBA00004328"/>
    </source>
</evidence>
<evidence type="ECO:0000256" key="14">
    <source>
        <dbReference type="SAM" id="MobiDB-lite"/>
    </source>
</evidence>
<comment type="subcellular location">
    <subcellularLocation>
        <location evidence="1">Host Golgi apparatus</location>
    </subcellularLocation>
    <subcellularLocation>
        <location evidence="2">Host cytoplasm</location>
    </subcellularLocation>
    <subcellularLocation>
        <location evidence="4">Host endoplasmic reticulum</location>
    </subcellularLocation>
    <subcellularLocation>
        <location evidence="3">Virion</location>
    </subcellularLocation>
</comment>
<dbReference type="InterPro" id="IPR048802">
    <property type="entry name" value="SP2_M"/>
</dbReference>
<dbReference type="GO" id="GO:0044228">
    <property type="term" value="C:host cell surface"/>
    <property type="evidence" value="ECO:0007669"/>
    <property type="project" value="UniProtKB-SubCell"/>
</dbReference>
<protein>
    <recommendedName>
        <fullName evidence="13">Pro-secreted protein ORF2</fullName>
        <shortName evidence="13">pORF2</shortName>
    </recommendedName>
    <alternativeName>
        <fullName evidence="13">Protein ORF2</fullName>
    </alternativeName>
    <component>
        <recommendedName>
            <fullName evidence="13">Secreted protein ORF2</fullName>
            <shortName evidence="13">ORF2s</shortName>
        </recommendedName>
    </component>
</protein>
<evidence type="ECO:0000256" key="10">
    <source>
        <dbReference type="ARBA" id="ARBA00023180"/>
    </source>
</evidence>
<dbReference type="GO" id="GO:0044165">
    <property type="term" value="C:host cell endoplasmic reticulum"/>
    <property type="evidence" value="ECO:0007669"/>
    <property type="project" value="UniProtKB-SubCell"/>
</dbReference>
<evidence type="ECO:0000256" key="9">
    <source>
        <dbReference type="ARBA" id="ARBA00022884"/>
    </source>
</evidence>
<organism evidence="17 18">
    <name type="scientific">Avihepevirus magniiecur</name>
    <dbReference type="NCBI Taxonomy" id="1678144"/>
    <lineage>
        <taxon>Viruses</taxon>
        <taxon>Riboviria</taxon>
        <taxon>Orthornavirae</taxon>
        <taxon>Kitrinoviricota</taxon>
        <taxon>Alsuviricetes</taxon>
        <taxon>Hepelivirales</taxon>
        <taxon>Hepeviridae</taxon>
        <taxon>Orthohepevirinae</taxon>
        <taxon>Avihepevirus</taxon>
    </lineage>
</organism>
<keyword evidence="8 13" id="KW-0946">Virion</keyword>
<comment type="subcellular location">
    <molecule>Isoform Secreted protein ORF2</molecule>
    <subcellularLocation>
        <location evidence="13">Secreted</location>
    </subcellularLocation>
</comment>
<evidence type="ECO:0000256" key="1">
    <source>
        <dbReference type="ARBA" id="ARBA00004136"/>
    </source>
</evidence>
<dbReference type="Gene3D" id="2.60.120.20">
    <property type="match status" value="1"/>
</dbReference>
<dbReference type="GO" id="GO:0005198">
    <property type="term" value="F:structural molecule activity"/>
    <property type="evidence" value="ECO:0007669"/>
    <property type="project" value="UniProtKB-UniRule"/>
</dbReference>
<evidence type="ECO:0000256" key="8">
    <source>
        <dbReference type="ARBA" id="ARBA00022844"/>
    </source>
</evidence>
<evidence type="ECO:0000313" key="17">
    <source>
        <dbReference type="EMBL" id="AKH15666.1"/>
    </source>
</evidence>
<feature type="domain" description="Hepatitis E virus structural protein 2 N-terminal" evidence="15">
    <location>
        <begin position="67"/>
        <end position="256"/>
    </location>
</feature>
<comment type="function">
    <molecule>Isoform Secreted protein ORF2</molecule>
    <text evidence="13">Plays a role in the inhibition of host antibody-mediated neutralization without blocking viral cell entry.</text>
</comment>
<evidence type="ECO:0000256" key="6">
    <source>
        <dbReference type="ARBA" id="ARBA00022561"/>
    </source>
</evidence>
<dbReference type="EMBL" id="KM377618">
    <property type="protein sequence ID" value="AKH15666.1"/>
    <property type="molecule type" value="Genomic_RNA"/>
</dbReference>
<reference evidence="17 18" key="1">
    <citation type="submission" date="2014-08" db="EMBL/GenBank/DDBJ databases">
        <title>Genetic Identification and Characterization of Avian Hepatitis E Virus Genotype 2 Strain in Chickens with Hepatitis-Splenomegaly in Korea, 2014.</title>
        <authorList>
            <person name="Moon H.W."/>
            <person name="Sung H.W."/>
            <person name="Kwon H.M."/>
        </authorList>
    </citation>
    <scope>NUCLEOTIDE SEQUENCE [LARGE SCALE GENOMIC DNA]</scope>
    <source>
        <strain evidence="17">GI-B</strain>
    </source>
</reference>
<dbReference type="Proteomes" id="UP000137361">
    <property type="component" value="Genome"/>
</dbReference>
<keyword evidence="10" id="KW-0325">Glycoprotein</keyword>
<dbReference type="Gene3D" id="2.40.30.190">
    <property type="match status" value="1"/>
</dbReference>
<evidence type="ECO:0000256" key="7">
    <source>
        <dbReference type="ARBA" id="ARBA00022812"/>
    </source>
</evidence>
<accession>A0A0M3M968</accession>
<evidence type="ECO:0000259" key="16">
    <source>
        <dbReference type="Pfam" id="PF20751"/>
    </source>
</evidence>
<feature type="domain" description="Structural protein 2 second" evidence="16">
    <location>
        <begin position="259"/>
        <end position="397"/>
    </location>
</feature>
<dbReference type="GO" id="GO:0039615">
    <property type="term" value="C:T=1 icosahedral viral capsid"/>
    <property type="evidence" value="ECO:0007669"/>
    <property type="project" value="UniProtKB-UniRule"/>
</dbReference>
<keyword evidence="11" id="KW-1038">Host endoplasmic reticulum</keyword>
<evidence type="ECO:0000256" key="12">
    <source>
        <dbReference type="ARBA" id="ARBA00023200"/>
    </source>
</evidence>
<comment type="subunit">
    <text evidence="13">Self-assembles to form the capsid.</text>
</comment>
<keyword evidence="12 13" id="KW-1035">Host cytoplasm</keyword>
<keyword evidence="6 13" id="KW-0167">Capsid protein</keyword>
<evidence type="ECO:0000313" key="18">
    <source>
        <dbReference type="Proteomes" id="UP000137361"/>
    </source>
</evidence>
<dbReference type="SUPFAM" id="SSF88633">
    <property type="entry name" value="Positive stranded ssRNA viruses"/>
    <property type="match status" value="1"/>
</dbReference>
<comment type="function">
    <molecule>Isoform Capsid protein</molecule>
    <text evidence="13">Forms an icosahedral capsid with a T=1 symmetry and a 34 nm diameter. The capsid is composed of 60 copies linked to each other. Binds to the 5' end of the genomic RNA to mediate genome encapsidation.</text>
</comment>
<evidence type="ECO:0000256" key="13">
    <source>
        <dbReference type="RuleBase" id="RU363023"/>
    </source>
</evidence>
<feature type="region of interest" description="Disordered" evidence="14">
    <location>
        <begin position="21"/>
        <end position="54"/>
    </location>
</feature>
<dbReference type="Pfam" id="PF20751">
    <property type="entry name" value="SP2_M"/>
    <property type="match status" value="1"/>
</dbReference>
<evidence type="ECO:0000259" key="15">
    <source>
        <dbReference type="Pfam" id="PF03014"/>
    </source>
</evidence>
<dbReference type="GO" id="GO:0005576">
    <property type="term" value="C:extracellular region"/>
    <property type="evidence" value="ECO:0007669"/>
    <property type="project" value="UniProtKB-SubCell"/>
</dbReference>
<dbReference type="GO" id="GO:0003723">
    <property type="term" value="F:RNA binding"/>
    <property type="evidence" value="ECO:0007669"/>
    <property type="project" value="UniProtKB-UniRule"/>
</dbReference>
<keyword evidence="9 13" id="KW-0694">RNA-binding</keyword>
<proteinExistence type="inferred from homology"/>
<keyword evidence="7" id="KW-1040">Host Golgi apparatus</keyword>
<dbReference type="InterPro" id="IPR004261">
    <property type="entry name" value="SP2_N"/>
</dbReference>
<dbReference type="Pfam" id="PF03014">
    <property type="entry name" value="SP2"/>
    <property type="match status" value="1"/>
</dbReference>